<organism evidence="2 3">
    <name type="scientific">Cupriavidus numazuensis</name>
    <dbReference type="NCBI Taxonomy" id="221992"/>
    <lineage>
        <taxon>Bacteria</taxon>
        <taxon>Pseudomonadati</taxon>
        <taxon>Pseudomonadota</taxon>
        <taxon>Betaproteobacteria</taxon>
        <taxon>Burkholderiales</taxon>
        <taxon>Burkholderiaceae</taxon>
        <taxon>Cupriavidus</taxon>
    </lineage>
</organism>
<dbReference type="PANTHER" id="PTHR33336">
    <property type="entry name" value="QUINOL MONOOXYGENASE YGIN-RELATED"/>
    <property type="match status" value="1"/>
</dbReference>
<dbReference type="Pfam" id="PF03992">
    <property type="entry name" value="ABM"/>
    <property type="match status" value="1"/>
</dbReference>
<name>A0ABM8TLJ9_9BURK</name>
<dbReference type="RefSeq" id="WP_211955422.1">
    <property type="nucleotide sequence ID" value="NZ_CAJPVI010000029.1"/>
</dbReference>
<gene>
    <name evidence="2" type="primary">lsrG</name>
    <name evidence="2" type="ORF">LMG26411_04434</name>
</gene>
<dbReference type="EMBL" id="CAJPVI010000029">
    <property type="protein sequence ID" value="CAG2153651.1"/>
    <property type="molecule type" value="Genomic_DNA"/>
</dbReference>
<protein>
    <submittedName>
        <fullName evidence="2">(4S)-4-hydroxy-5-phosphonooxypentane-2,3-dione isomerase</fullName>
        <ecNumber evidence="2">5.3.1.32</ecNumber>
    </submittedName>
</protein>
<keyword evidence="2" id="KW-0413">Isomerase</keyword>
<reference evidence="2 3" key="1">
    <citation type="submission" date="2021-03" db="EMBL/GenBank/DDBJ databases">
        <authorList>
            <person name="Peeters C."/>
        </authorList>
    </citation>
    <scope>NUCLEOTIDE SEQUENCE [LARGE SCALE GENOMIC DNA]</scope>
    <source>
        <strain evidence="2 3">LMG 26411</strain>
    </source>
</reference>
<keyword evidence="3" id="KW-1185">Reference proteome</keyword>
<accession>A0ABM8TLJ9</accession>
<dbReference type="PROSITE" id="PS51725">
    <property type="entry name" value="ABM"/>
    <property type="match status" value="1"/>
</dbReference>
<dbReference type="InterPro" id="IPR050744">
    <property type="entry name" value="AI-2_Isomerase_LsrG"/>
</dbReference>
<dbReference type="Proteomes" id="UP000672657">
    <property type="component" value="Unassembled WGS sequence"/>
</dbReference>
<sequence>MIALIVSLDIYPERLEEFLAAIKENAKRTFNDEVGCKYFDVTQDTKNPHHFMFYELYDDAAAIDAHRAAPHFAKWREAADRCVVKGSQINTICDRLFHHA</sequence>
<proteinExistence type="predicted"/>
<dbReference type="PANTHER" id="PTHR33336:SF15">
    <property type="entry name" value="ABM DOMAIN-CONTAINING PROTEIN"/>
    <property type="match status" value="1"/>
</dbReference>
<comment type="caution">
    <text evidence="2">The sequence shown here is derived from an EMBL/GenBank/DDBJ whole genome shotgun (WGS) entry which is preliminary data.</text>
</comment>
<feature type="domain" description="ABM" evidence="1">
    <location>
        <begin position="2"/>
        <end position="92"/>
    </location>
</feature>
<dbReference type="EC" id="5.3.1.32" evidence="2"/>
<dbReference type="GO" id="GO:0002952">
    <property type="term" value="F:(4S)-4-hydroxy-5-phosphonooxypentane-2,3-dione isomerase activity"/>
    <property type="evidence" value="ECO:0007669"/>
    <property type="project" value="UniProtKB-EC"/>
</dbReference>
<evidence type="ECO:0000259" key="1">
    <source>
        <dbReference type="PROSITE" id="PS51725"/>
    </source>
</evidence>
<evidence type="ECO:0000313" key="2">
    <source>
        <dbReference type="EMBL" id="CAG2153651.1"/>
    </source>
</evidence>
<evidence type="ECO:0000313" key="3">
    <source>
        <dbReference type="Proteomes" id="UP000672657"/>
    </source>
</evidence>
<dbReference type="Gene3D" id="3.30.70.100">
    <property type="match status" value="1"/>
</dbReference>
<dbReference type="InterPro" id="IPR007138">
    <property type="entry name" value="ABM_dom"/>
</dbReference>
<dbReference type="SUPFAM" id="SSF54909">
    <property type="entry name" value="Dimeric alpha+beta barrel"/>
    <property type="match status" value="1"/>
</dbReference>
<dbReference type="InterPro" id="IPR011008">
    <property type="entry name" value="Dimeric_a/b-barrel"/>
</dbReference>